<name>A0A8R2B994_ACYPI</name>
<keyword evidence="3" id="KW-1185">Reference proteome</keyword>
<dbReference type="GO" id="GO:0015074">
    <property type="term" value="P:DNA integration"/>
    <property type="evidence" value="ECO:0007669"/>
    <property type="project" value="InterPro"/>
</dbReference>
<dbReference type="Pfam" id="PF18701">
    <property type="entry name" value="DUF5641"/>
    <property type="match status" value="1"/>
</dbReference>
<feature type="domain" description="Integrase catalytic" evidence="1">
    <location>
        <begin position="1"/>
        <end position="171"/>
    </location>
</feature>
<accession>A0A8R2B994</accession>
<dbReference type="Proteomes" id="UP000007819">
    <property type="component" value="Unassembled WGS sequence"/>
</dbReference>
<sequence length="369" mass="41208">MKELSLRKARIAKVYIAVFVCMTTKAVHLESVSALSTEAFRLTLDRFVARRGLPSSIYSDCGTNFVGAARQLRLLVNHPDNRDQLSGHIACEWHFNPPGAPHFGGIWEAAVKSAKSLLLRAMNSQVWTLEEFTTVLCRVEAALNSRPLAPASSDPNDLECLTPGHFLVGRPLISIPEPLSTSAQTGLQTRWKLLQQSFRFFWRRWSQEYLNTLQARGKWTKDSNNVEVGNMVVVKVSDTPPLTWPLGRVIEVYPGTDKIVRVAKVRTNQGVFTRPVVNCCPVVKSRSLLWSAQLLRSSAQLLRSTAQLLRSTAQLFRSTAQLLRSSAQLLRSTAQLLRSMLLAPTTSRLDRTSYSKLAGTCKGEYVRSL</sequence>
<evidence type="ECO:0000313" key="3">
    <source>
        <dbReference type="Proteomes" id="UP000007819"/>
    </source>
</evidence>
<organism evidence="2 3">
    <name type="scientific">Acyrthosiphon pisum</name>
    <name type="common">Pea aphid</name>
    <dbReference type="NCBI Taxonomy" id="7029"/>
    <lineage>
        <taxon>Eukaryota</taxon>
        <taxon>Metazoa</taxon>
        <taxon>Ecdysozoa</taxon>
        <taxon>Arthropoda</taxon>
        <taxon>Hexapoda</taxon>
        <taxon>Insecta</taxon>
        <taxon>Pterygota</taxon>
        <taxon>Neoptera</taxon>
        <taxon>Paraneoptera</taxon>
        <taxon>Hemiptera</taxon>
        <taxon>Sternorrhyncha</taxon>
        <taxon>Aphidomorpha</taxon>
        <taxon>Aphidoidea</taxon>
        <taxon>Aphididae</taxon>
        <taxon>Macrosiphini</taxon>
        <taxon>Acyrthosiphon</taxon>
    </lineage>
</organism>
<reference evidence="3" key="1">
    <citation type="submission" date="2010-06" db="EMBL/GenBank/DDBJ databases">
        <authorList>
            <person name="Jiang H."/>
            <person name="Abraham K."/>
            <person name="Ali S."/>
            <person name="Alsbrooks S.L."/>
            <person name="Anim B.N."/>
            <person name="Anosike U.S."/>
            <person name="Attaway T."/>
            <person name="Bandaranaike D.P."/>
            <person name="Battles P.K."/>
            <person name="Bell S.N."/>
            <person name="Bell A.V."/>
            <person name="Beltran B."/>
            <person name="Bickham C."/>
            <person name="Bustamante Y."/>
            <person name="Caleb T."/>
            <person name="Canada A."/>
            <person name="Cardenas V."/>
            <person name="Carter K."/>
            <person name="Chacko J."/>
            <person name="Chandrabose M.N."/>
            <person name="Chavez D."/>
            <person name="Chavez A."/>
            <person name="Chen L."/>
            <person name="Chu H.-S."/>
            <person name="Claassen K.J."/>
            <person name="Cockrell R."/>
            <person name="Collins M."/>
            <person name="Cooper J.A."/>
            <person name="Cree A."/>
            <person name="Curry S.M."/>
            <person name="Da Y."/>
            <person name="Dao M.D."/>
            <person name="Das B."/>
            <person name="Davila M.-L."/>
            <person name="Davy-Carroll L."/>
            <person name="Denson S."/>
            <person name="Dinh H."/>
            <person name="Ebong V.E."/>
            <person name="Edwards J.R."/>
            <person name="Egan A."/>
            <person name="El-Daye J."/>
            <person name="Escobedo L."/>
            <person name="Fernandez S."/>
            <person name="Fernando P.R."/>
            <person name="Flagg N."/>
            <person name="Forbes L.D."/>
            <person name="Fowler R.G."/>
            <person name="Fu Q."/>
            <person name="Gabisi R.A."/>
            <person name="Ganer J."/>
            <person name="Garbino Pronczuk A."/>
            <person name="Garcia R.M."/>
            <person name="Garner T."/>
            <person name="Garrett T.E."/>
            <person name="Gonzalez D.A."/>
            <person name="Hamid H."/>
            <person name="Hawkins E.S."/>
            <person name="Hirani K."/>
            <person name="Hogues M.E."/>
            <person name="Hollins B."/>
            <person name="Hsiao C.-H."/>
            <person name="Jabil R."/>
            <person name="James M.L."/>
            <person name="Jhangiani S.N."/>
            <person name="Johnson B."/>
            <person name="Johnson Q."/>
            <person name="Joshi V."/>
            <person name="Kalu J.B."/>
            <person name="Kam C."/>
            <person name="Kashfia A."/>
            <person name="Keebler J."/>
            <person name="Kisamo H."/>
            <person name="Kovar C.L."/>
            <person name="Lago L.A."/>
            <person name="Lai C.-Y."/>
            <person name="Laidlaw J."/>
            <person name="Lara F."/>
            <person name="Le T.-K."/>
            <person name="Lee S.L."/>
            <person name="Legall F.H."/>
            <person name="Lemon S.J."/>
            <person name="Lewis L.R."/>
            <person name="Li B."/>
            <person name="Liu Y."/>
            <person name="Liu Y.-S."/>
            <person name="Lopez J."/>
            <person name="Lozado R.J."/>
            <person name="Lu J."/>
            <person name="Madu R.C."/>
            <person name="Maheshwari M."/>
            <person name="Maheshwari R."/>
            <person name="Malloy K."/>
            <person name="Martinez E."/>
            <person name="Mathew T."/>
            <person name="Mercado I.C."/>
            <person name="Mercado C."/>
            <person name="Meyer B."/>
            <person name="Montgomery K."/>
            <person name="Morgan M.B."/>
            <person name="Munidasa M."/>
            <person name="Nazareth L.V."/>
            <person name="Nelson J."/>
            <person name="Ng B.M."/>
            <person name="Nguyen N.B."/>
            <person name="Nguyen P.Q."/>
            <person name="Nguyen T."/>
            <person name="Obregon M."/>
            <person name="Okwuonu G.O."/>
            <person name="Onwere C.G."/>
            <person name="Orozco G."/>
            <person name="Parra A."/>
            <person name="Patel S."/>
            <person name="Patil S."/>
            <person name="Perez A."/>
            <person name="Perez Y."/>
            <person name="Pham C."/>
            <person name="Primus E.L."/>
            <person name="Pu L.-L."/>
            <person name="Puazo M."/>
            <person name="Qin X."/>
            <person name="Quiroz J.B."/>
            <person name="Reese J."/>
            <person name="Richards S."/>
            <person name="Rives C.M."/>
            <person name="Robberts R."/>
            <person name="Ruiz S.J."/>
            <person name="Ruiz M.J."/>
            <person name="Santibanez J."/>
            <person name="Schneider B.W."/>
            <person name="Sisson I."/>
            <person name="Smith M."/>
            <person name="Sodergren E."/>
            <person name="Song X.-Z."/>
            <person name="Song B.B."/>
            <person name="Summersgill H."/>
            <person name="Thelus R."/>
            <person name="Thornton R.D."/>
            <person name="Trejos Z.Y."/>
            <person name="Usmani K."/>
            <person name="Vattathil S."/>
            <person name="Villasana D."/>
            <person name="Walker D.L."/>
            <person name="Wang S."/>
            <person name="Wang K."/>
            <person name="White C.S."/>
            <person name="Williams A.C."/>
            <person name="Williamson J."/>
            <person name="Wilson K."/>
            <person name="Woghiren I.O."/>
            <person name="Woodworth J.R."/>
            <person name="Worley K.C."/>
            <person name="Wright R.A."/>
            <person name="Wu W."/>
            <person name="Young L."/>
            <person name="Zhang L."/>
            <person name="Zhang J."/>
            <person name="Zhu Y."/>
            <person name="Muzny D.M."/>
            <person name="Weinstock G."/>
            <person name="Gibbs R.A."/>
        </authorList>
    </citation>
    <scope>NUCLEOTIDE SEQUENCE [LARGE SCALE GENOMIC DNA]</scope>
    <source>
        <strain evidence="3">LSR1</strain>
    </source>
</reference>
<dbReference type="GeneID" id="103310656"/>
<evidence type="ECO:0000313" key="2">
    <source>
        <dbReference type="EnsemblMetazoa" id="XP_008187870.1"/>
    </source>
</evidence>
<dbReference type="InterPro" id="IPR036397">
    <property type="entry name" value="RNaseH_sf"/>
</dbReference>
<evidence type="ECO:0000259" key="1">
    <source>
        <dbReference type="PROSITE" id="PS50994"/>
    </source>
</evidence>
<dbReference type="EnsemblMetazoa" id="XM_008189648.1">
    <property type="protein sequence ID" value="XP_008187870.1"/>
    <property type="gene ID" value="LOC103310656"/>
</dbReference>
<dbReference type="Gene3D" id="3.30.420.10">
    <property type="entry name" value="Ribonuclease H-like superfamily/Ribonuclease H"/>
    <property type="match status" value="1"/>
</dbReference>
<proteinExistence type="predicted"/>
<dbReference type="SUPFAM" id="SSF53098">
    <property type="entry name" value="Ribonuclease H-like"/>
    <property type="match status" value="1"/>
</dbReference>
<dbReference type="InterPro" id="IPR001584">
    <property type="entry name" value="Integrase_cat-core"/>
</dbReference>
<dbReference type="AlphaFoldDB" id="A0A8R2B994"/>
<dbReference type="PROSITE" id="PS50994">
    <property type="entry name" value="INTEGRASE"/>
    <property type="match status" value="1"/>
</dbReference>
<dbReference type="RefSeq" id="XP_008187870.1">
    <property type="nucleotide sequence ID" value="XM_008189648.1"/>
</dbReference>
<dbReference type="InterPro" id="IPR040676">
    <property type="entry name" value="DUF5641"/>
</dbReference>
<dbReference type="OrthoDB" id="6623406at2759"/>
<protein>
    <recommendedName>
        <fullName evidence="1">Integrase catalytic domain-containing protein</fullName>
    </recommendedName>
</protein>
<reference evidence="2" key="2">
    <citation type="submission" date="2022-06" db="UniProtKB">
        <authorList>
            <consortium name="EnsemblMetazoa"/>
        </authorList>
    </citation>
    <scope>IDENTIFICATION</scope>
</reference>
<dbReference type="PANTHER" id="PTHR47331">
    <property type="entry name" value="PHD-TYPE DOMAIN-CONTAINING PROTEIN"/>
    <property type="match status" value="1"/>
</dbReference>
<dbReference type="PANTHER" id="PTHR47331:SF1">
    <property type="entry name" value="GAG-LIKE PROTEIN"/>
    <property type="match status" value="1"/>
</dbReference>
<dbReference type="KEGG" id="api:103310656"/>
<dbReference type="InterPro" id="IPR012337">
    <property type="entry name" value="RNaseH-like_sf"/>
</dbReference>
<dbReference type="GO" id="GO:0003676">
    <property type="term" value="F:nucleic acid binding"/>
    <property type="evidence" value="ECO:0007669"/>
    <property type="project" value="InterPro"/>
</dbReference>